<evidence type="ECO:0000313" key="2">
    <source>
        <dbReference type="Proteomes" id="UP000243579"/>
    </source>
</evidence>
<dbReference type="Proteomes" id="UP000243579">
    <property type="component" value="Unassembled WGS sequence"/>
</dbReference>
<keyword evidence="2" id="KW-1185">Reference proteome</keyword>
<dbReference type="OrthoDB" id="60904at2759"/>
<protein>
    <submittedName>
        <fullName evidence="1">Uncharacterized protein</fullName>
    </submittedName>
</protein>
<evidence type="ECO:0000313" key="1">
    <source>
        <dbReference type="EMBL" id="OQR98309.1"/>
    </source>
</evidence>
<reference evidence="1 2" key="1">
    <citation type="journal article" date="2014" name="Genome Biol. Evol.">
        <title>The secreted proteins of Achlya hypogyna and Thraustotheca clavata identify the ancestral oomycete secretome and reveal gene acquisitions by horizontal gene transfer.</title>
        <authorList>
            <person name="Misner I."/>
            <person name="Blouin N."/>
            <person name="Leonard G."/>
            <person name="Richards T.A."/>
            <person name="Lane C.E."/>
        </authorList>
    </citation>
    <scope>NUCLEOTIDE SEQUENCE [LARGE SCALE GENOMIC DNA]</scope>
    <source>
        <strain evidence="1 2">ATCC 48635</strain>
    </source>
</reference>
<accession>A0A1V9ZJZ2</accession>
<sequence>MEDAKERRRVYQRHKQRQYRSRESAEVASLKTLVAELELTVARLTDELPTPLPWADVAAALRDEATLTTHKNKALKAQLNEYQELVVVMTTWVTKHIPIQKSLPAAAYSWRNATLFANREARKLGFDWITKHLFHNTERMLHDKGFPALGTRDDFAIDMSDPDFFEYTWRHQVAMAVPFEVAVGAFRQFMAHFVSGGVWSQGMCTHLDNDLLQEVSPALSYTRIASSARESINFLSREFDGPQQCVFVCQNIPHDERLPPSEEQCNRRLWIVLDRVGPNETRVRVLYVNSHGFDAAGPFDLAREAAYWNYDGELPTGPARLQAFAAHVHSVGRAFIAYNTGQMRRIFAQERYLL</sequence>
<dbReference type="EMBL" id="JNBR01000087">
    <property type="protein sequence ID" value="OQR98309.1"/>
    <property type="molecule type" value="Genomic_DNA"/>
</dbReference>
<gene>
    <name evidence="1" type="ORF">ACHHYP_08775</name>
</gene>
<dbReference type="AlphaFoldDB" id="A0A1V9ZJZ2"/>
<name>A0A1V9ZJZ2_ACHHY</name>
<proteinExistence type="predicted"/>
<organism evidence="1 2">
    <name type="scientific">Achlya hypogyna</name>
    <name type="common">Oomycete</name>
    <name type="synonym">Protoachlya hypogyna</name>
    <dbReference type="NCBI Taxonomy" id="1202772"/>
    <lineage>
        <taxon>Eukaryota</taxon>
        <taxon>Sar</taxon>
        <taxon>Stramenopiles</taxon>
        <taxon>Oomycota</taxon>
        <taxon>Saprolegniomycetes</taxon>
        <taxon>Saprolegniales</taxon>
        <taxon>Achlyaceae</taxon>
        <taxon>Achlya</taxon>
    </lineage>
</organism>
<comment type="caution">
    <text evidence="1">The sequence shown here is derived from an EMBL/GenBank/DDBJ whole genome shotgun (WGS) entry which is preliminary data.</text>
</comment>